<dbReference type="PROSITE" id="PS51257">
    <property type="entry name" value="PROKAR_LIPOPROTEIN"/>
    <property type="match status" value="1"/>
</dbReference>
<gene>
    <name evidence="1" type="primary">lptE</name>
    <name evidence="1" type="ORF">PF327_02195</name>
</gene>
<protein>
    <submittedName>
        <fullName evidence="1">LPS assembly lipoprotein LptE</fullName>
    </submittedName>
</protein>
<comment type="caution">
    <text evidence="1">The sequence shown here is derived from an EMBL/GenBank/DDBJ whole genome shotgun (WGS) entry which is preliminary data.</text>
</comment>
<keyword evidence="2" id="KW-1185">Reference proteome</keyword>
<dbReference type="EMBL" id="JAQIBC010000001">
    <property type="protein sequence ID" value="MDM5262999.1"/>
    <property type="molecule type" value="Genomic_DNA"/>
</dbReference>
<dbReference type="Pfam" id="PF04390">
    <property type="entry name" value="LptE"/>
    <property type="match status" value="1"/>
</dbReference>
<proteinExistence type="predicted"/>
<reference evidence="1" key="1">
    <citation type="submission" date="2023-01" db="EMBL/GenBank/DDBJ databases">
        <title>Sulfurovum sp. XTW-4 genome assembly.</title>
        <authorList>
            <person name="Wang J."/>
        </authorList>
    </citation>
    <scope>NUCLEOTIDE SEQUENCE</scope>
    <source>
        <strain evidence="1">XTW-4</strain>
    </source>
</reference>
<evidence type="ECO:0000313" key="1">
    <source>
        <dbReference type="EMBL" id="MDM5262999.1"/>
    </source>
</evidence>
<organism evidence="1 2">
    <name type="scientific">Sulfurovum xiamenensis</name>
    <dbReference type="NCBI Taxonomy" id="3019066"/>
    <lineage>
        <taxon>Bacteria</taxon>
        <taxon>Pseudomonadati</taxon>
        <taxon>Campylobacterota</taxon>
        <taxon>Epsilonproteobacteria</taxon>
        <taxon>Campylobacterales</taxon>
        <taxon>Sulfurovaceae</taxon>
        <taxon>Sulfurovum</taxon>
    </lineage>
</organism>
<evidence type="ECO:0000313" key="2">
    <source>
        <dbReference type="Proteomes" id="UP001169066"/>
    </source>
</evidence>
<dbReference type="RefSeq" id="WP_289401140.1">
    <property type="nucleotide sequence ID" value="NZ_JAQIBC010000001.1"/>
</dbReference>
<dbReference type="Proteomes" id="UP001169066">
    <property type="component" value="Unassembled WGS sequence"/>
</dbReference>
<name>A0ABT7QR26_9BACT</name>
<keyword evidence="1" id="KW-0449">Lipoprotein</keyword>
<accession>A0ABT7QR26</accession>
<sequence length="178" mass="20178">MIRREGRMRTTVKFWMTISMMLLVSACGYKPSSHVIQHVFSDTVYVEVLVDRAEPENAPYVKDEMNRLVYTRFKGRIVSKEEAQSQIRLSYAGSSFIPLSYENGYVTRYRAVIRVKFDMVTKAGRETKTISSIVESDIQASSLTSSALRIDAIRIGLGKALDEFLAYVSAKGMLKEVK</sequence>
<dbReference type="InterPro" id="IPR007485">
    <property type="entry name" value="LPS_assembly_LptE"/>
</dbReference>